<evidence type="ECO:0000313" key="2">
    <source>
        <dbReference type="EMBL" id="MBY71847.1"/>
    </source>
</evidence>
<dbReference type="PANTHER" id="PTHR36688">
    <property type="entry name" value="ENDO/EXONUCLEASE/PHOSPHATASE DOMAIN-CONTAINING PROTEIN"/>
    <property type="match status" value="1"/>
</dbReference>
<name>A0A2S2Q241_9HEMI</name>
<dbReference type="GO" id="GO:0003824">
    <property type="term" value="F:catalytic activity"/>
    <property type="evidence" value="ECO:0007669"/>
    <property type="project" value="InterPro"/>
</dbReference>
<dbReference type="PANTHER" id="PTHR36688:SF1">
    <property type="entry name" value="ENDONUCLEASE_EXONUCLEASE_PHOSPHATASE DOMAIN-CONTAINING PROTEIN"/>
    <property type="match status" value="1"/>
</dbReference>
<dbReference type="SUPFAM" id="SSF56219">
    <property type="entry name" value="DNase I-like"/>
    <property type="match status" value="1"/>
</dbReference>
<proteinExistence type="predicted"/>
<dbReference type="AlphaFoldDB" id="A0A2S2Q241"/>
<dbReference type="Gene3D" id="3.60.10.10">
    <property type="entry name" value="Endonuclease/exonuclease/phosphatase"/>
    <property type="match status" value="1"/>
</dbReference>
<reference evidence="2" key="1">
    <citation type="submission" date="2018-04" db="EMBL/GenBank/DDBJ databases">
        <title>Transcriptome assembly of Sipha flava.</title>
        <authorList>
            <person name="Scully E.D."/>
            <person name="Geib S.M."/>
            <person name="Palmer N.A."/>
            <person name="Koch K."/>
            <person name="Bradshaw J."/>
            <person name="Heng-Moss T."/>
            <person name="Sarath G."/>
        </authorList>
    </citation>
    <scope>NUCLEOTIDE SEQUENCE</scope>
</reference>
<protein>
    <recommendedName>
        <fullName evidence="1">Endonuclease/exonuclease/phosphatase domain-containing protein</fullName>
    </recommendedName>
</protein>
<dbReference type="InterPro" id="IPR036691">
    <property type="entry name" value="Endo/exonu/phosph_ase_sf"/>
</dbReference>
<feature type="domain" description="Endonuclease/exonuclease/phosphatase" evidence="1">
    <location>
        <begin position="110"/>
        <end position="200"/>
    </location>
</feature>
<dbReference type="Pfam" id="PF14529">
    <property type="entry name" value="Exo_endo_phos_2"/>
    <property type="match status" value="1"/>
</dbReference>
<evidence type="ECO:0000259" key="1">
    <source>
        <dbReference type="Pfam" id="PF14529"/>
    </source>
</evidence>
<gene>
    <name evidence="2" type="ORF">g.122829</name>
</gene>
<organism evidence="2">
    <name type="scientific">Sipha flava</name>
    <name type="common">yellow sugarcane aphid</name>
    <dbReference type="NCBI Taxonomy" id="143950"/>
    <lineage>
        <taxon>Eukaryota</taxon>
        <taxon>Metazoa</taxon>
        <taxon>Ecdysozoa</taxon>
        <taxon>Arthropoda</taxon>
        <taxon>Hexapoda</taxon>
        <taxon>Insecta</taxon>
        <taxon>Pterygota</taxon>
        <taxon>Neoptera</taxon>
        <taxon>Paraneoptera</taxon>
        <taxon>Hemiptera</taxon>
        <taxon>Sternorrhyncha</taxon>
        <taxon>Aphidomorpha</taxon>
        <taxon>Aphidoidea</taxon>
        <taxon>Aphididae</taxon>
        <taxon>Sipha</taxon>
    </lineage>
</organism>
<dbReference type="EMBL" id="GGMS01002644">
    <property type="protein sequence ID" value="MBY71847.1"/>
    <property type="molecule type" value="Transcribed_RNA"/>
</dbReference>
<accession>A0A2S2Q241</accession>
<dbReference type="InterPro" id="IPR005135">
    <property type="entry name" value="Endo/exonuclease/phosphatase"/>
</dbReference>
<dbReference type="InterPro" id="IPR052560">
    <property type="entry name" value="RdDP_mobile_element"/>
</dbReference>
<sequence>MLKDFLQTSDIISKICMQNECDVICIQDTHRDKNTIRPTIKNMKLAIERSHNKYGSTVFARRDLKILSIDYTDHNDIEILTIELTNCTITSIYKPPCIPFQFTKPKNFDHQNTQIAIGDFSSHSEAWGYADTNDDGVAVEKWAEDNDLSLIHDPKLLYSFNIGRWKRGYNPDIIFVSKNIRQQAIKYFNKPIPHSQHHPISCKVLDRIRPFKVPFKRRFNFIKANWSAFSRNLDSELKSFPAYHTQYDSFIEIIKKVSRNHIPRGCRVNYILGLFPDQFKDYETYTALFNMNPFSVETFEKGERLMQTIAEAKRIHWHSLLNEIDSK</sequence>